<evidence type="ECO:0000313" key="5">
    <source>
        <dbReference type="EMBL" id="QDU87684.1"/>
    </source>
</evidence>
<sequence precursor="true">MDAPFVDIHCHMVPGIDDGASDANESLAMAQIAVDEGFDTVICTPHQLGQFARNTKQRVGAAVTELQELLDSANIPLRVLPGADVRIDNNLPERIAADEVETLGGHGRHVLLELPHEVYFPLEPLLGALEAKGITGILSHPERNQGILSRPSLLEPLVAGGCLMQVTAGSLTGHFGAASRALAEQMARRGLVHFLATDAHGSKSRRPKIQAAFARACELAGEDAALQWCCEFPRLVAEGREVPSGVVSTNTPRRSAWRFFAKAG</sequence>
<dbReference type="OrthoDB" id="9788539at2"/>
<dbReference type="Pfam" id="PF19567">
    <property type="entry name" value="CpsB_CapC"/>
    <property type="match status" value="1"/>
</dbReference>
<name>A0A518D899_9BACT</name>
<dbReference type="Gene3D" id="3.20.20.140">
    <property type="entry name" value="Metal-dependent hydrolases"/>
    <property type="match status" value="1"/>
</dbReference>
<evidence type="ECO:0000256" key="1">
    <source>
        <dbReference type="ARBA" id="ARBA00005750"/>
    </source>
</evidence>
<reference evidence="5 6" key="1">
    <citation type="submission" date="2019-02" db="EMBL/GenBank/DDBJ databases">
        <title>Deep-cultivation of Planctomycetes and their phenomic and genomic characterization uncovers novel biology.</title>
        <authorList>
            <person name="Wiegand S."/>
            <person name="Jogler M."/>
            <person name="Boedeker C."/>
            <person name="Pinto D."/>
            <person name="Vollmers J."/>
            <person name="Rivas-Marin E."/>
            <person name="Kohn T."/>
            <person name="Peeters S.H."/>
            <person name="Heuer A."/>
            <person name="Rast P."/>
            <person name="Oberbeckmann S."/>
            <person name="Bunk B."/>
            <person name="Jeske O."/>
            <person name="Meyerdierks A."/>
            <person name="Storesund J.E."/>
            <person name="Kallscheuer N."/>
            <person name="Luecker S."/>
            <person name="Lage O.M."/>
            <person name="Pohl T."/>
            <person name="Merkel B.J."/>
            <person name="Hornburger P."/>
            <person name="Mueller R.-W."/>
            <person name="Bruemmer F."/>
            <person name="Labrenz M."/>
            <person name="Spormann A.M."/>
            <person name="Op den Camp H."/>
            <person name="Overmann J."/>
            <person name="Amann R."/>
            <person name="Jetten M.S.M."/>
            <person name="Mascher T."/>
            <person name="Medema M.H."/>
            <person name="Devos D.P."/>
            <person name="Kaster A.-K."/>
            <person name="Ovreas L."/>
            <person name="Rohde M."/>
            <person name="Galperin M.Y."/>
            <person name="Jogler C."/>
        </authorList>
    </citation>
    <scope>NUCLEOTIDE SEQUENCE [LARGE SCALE GENOMIC DNA]</scope>
    <source>
        <strain evidence="5 6">Pla175</strain>
    </source>
</reference>
<keyword evidence="6" id="KW-1185">Reference proteome</keyword>
<keyword evidence="3 5" id="KW-0378">Hydrolase</keyword>
<dbReference type="KEGG" id="pnd:Pla175_10500"/>
<dbReference type="Proteomes" id="UP000317429">
    <property type="component" value="Chromosome"/>
</dbReference>
<comment type="catalytic activity">
    <reaction evidence="4">
        <text>O-phospho-L-tyrosyl-[protein] + H2O = L-tyrosyl-[protein] + phosphate</text>
        <dbReference type="Rhea" id="RHEA:10684"/>
        <dbReference type="Rhea" id="RHEA-COMP:10136"/>
        <dbReference type="Rhea" id="RHEA-COMP:20101"/>
        <dbReference type="ChEBI" id="CHEBI:15377"/>
        <dbReference type="ChEBI" id="CHEBI:43474"/>
        <dbReference type="ChEBI" id="CHEBI:46858"/>
        <dbReference type="ChEBI" id="CHEBI:61978"/>
        <dbReference type="EC" id="3.1.3.48"/>
    </reaction>
</comment>
<dbReference type="AlphaFoldDB" id="A0A518D899"/>
<dbReference type="GO" id="GO:0030145">
    <property type="term" value="F:manganese ion binding"/>
    <property type="evidence" value="ECO:0007669"/>
    <property type="project" value="InterPro"/>
</dbReference>
<dbReference type="EMBL" id="CP036291">
    <property type="protein sequence ID" value="QDU87684.1"/>
    <property type="molecule type" value="Genomic_DNA"/>
</dbReference>
<evidence type="ECO:0000256" key="2">
    <source>
        <dbReference type="ARBA" id="ARBA00013064"/>
    </source>
</evidence>
<evidence type="ECO:0000313" key="6">
    <source>
        <dbReference type="Proteomes" id="UP000317429"/>
    </source>
</evidence>
<dbReference type="PIRSF" id="PIRSF016557">
    <property type="entry name" value="Caps_synth_CpsB"/>
    <property type="match status" value="1"/>
</dbReference>
<dbReference type="PANTHER" id="PTHR39181:SF1">
    <property type="entry name" value="TYROSINE-PROTEIN PHOSPHATASE YWQE"/>
    <property type="match status" value="1"/>
</dbReference>
<dbReference type="RefSeq" id="WP_145281798.1">
    <property type="nucleotide sequence ID" value="NZ_CP036291.1"/>
</dbReference>
<evidence type="ECO:0000256" key="3">
    <source>
        <dbReference type="ARBA" id="ARBA00022801"/>
    </source>
</evidence>
<proteinExistence type="inferred from homology"/>
<protein>
    <recommendedName>
        <fullName evidence="2">protein-tyrosine-phosphatase</fullName>
        <ecNumber evidence="2">3.1.3.48</ecNumber>
    </recommendedName>
</protein>
<dbReference type="InterPro" id="IPR016667">
    <property type="entry name" value="Caps_polysacc_synth_CpsB/CapC"/>
</dbReference>
<dbReference type="SUPFAM" id="SSF89550">
    <property type="entry name" value="PHP domain-like"/>
    <property type="match status" value="1"/>
</dbReference>
<dbReference type="PANTHER" id="PTHR39181">
    <property type="entry name" value="TYROSINE-PROTEIN PHOSPHATASE YWQE"/>
    <property type="match status" value="1"/>
</dbReference>
<comment type="similarity">
    <text evidence="1">Belongs to the metallo-dependent hydrolases superfamily. CpsB/CapC family.</text>
</comment>
<dbReference type="EC" id="3.1.3.48" evidence="2"/>
<evidence type="ECO:0000256" key="4">
    <source>
        <dbReference type="ARBA" id="ARBA00051722"/>
    </source>
</evidence>
<dbReference type="InterPro" id="IPR016195">
    <property type="entry name" value="Pol/histidinol_Pase-like"/>
</dbReference>
<accession>A0A518D899</accession>
<organism evidence="5 6">
    <name type="scientific">Pirellulimonas nuda</name>
    <dbReference type="NCBI Taxonomy" id="2528009"/>
    <lineage>
        <taxon>Bacteria</taxon>
        <taxon>Pseudomonadati</taxon>
        <taxon>Planctomycetota</taxon>
        <taxon>Planctomycetia</taxon>
        <taxon>Pirellulales</taxon>
        <taxon>Lacipirellulaceae</taxon>
        <taxon>Pirellulimonas</taxon>
    </lineage>
</organism>
<gene>
    <name evidence="5" type="primary">ywqE</name>
    <name evidence="5" type="ORF">Pla175_10500</name>
</gene>
<dbReference type="GO" id="GO:0004725">
    <property type="term" value="F:protein tyrosine phosphatase activity"/>
    <property type="evidence" value="ECO:0007669"/>
    <property type="project" value="UniProtKB-EC"/>
</dbReference>